<feature type="compositionally biased region" description="Low complexity" evidence="18">
    <location>
        <begin position="250"/>
        <end position="261"/>
    </location>
</feature>
<dbReference type="GO" id="GO:0016607">
    <property type="term" value="C:nuclear speck"/>
    <property type="evidence" value="ECO:0007669"/>
    <property type="project" value="UniProtKB-SubCell"/>
</dbReference>
<reference evidence="22 23" key="1">
    <citation type="submission" date="2017-06" db="EMBL/GenBank/DDBJ databases">
        <title>A platform for efficient transgenesis in Macrostomum lignano, a flatworm model organism for stem cell research.</title>
        <authorList>
            <person name="Berezikov E."/>
        </authorList>
    </citation>
    <scope>NUCLEOTIDE SEQUENCE [LARGE SCALE GENOMIC DNA]</scope>
    <source>
        <strain evidence="22">DV1</strain>
        <tissue evidence="22">Whole organism</tissue>
    </source>
</reference>
<evidence type="ECO:0000256" key="8">
    <source>
        <dbReference type="ARBA" id="ARBA00022840"/>
    </source>
</evidence>
<keyword evidence="23" id="KW-1185">Reference proteome</keyword>
<evidence type="ECO:0000313" key="23">
    <source>
        <dbReference type="Proteomes" id="UP000215902"/>
    </source>
</evidence>
<evidence type="ECO:0000313" key="22">
    <source>
        <dbReference type="EMBL" id="PAA66494.1"/>
    </source>
</evidence>
<dbReference type="CDD" id="cd18787">
    <property type="entry name" value="SF2_C_DEAD"/>
    <property type="match status" value="1"/>
</dbReference>
<proteinExistence type="inferred from homology"/>
<evidence type="ECO:0000256" key="6">
    <source>
        <dbReference type="ARBA" id="ARBA00022801"/>
    </source>
</evidence>
<dbReference type="GO" id="GO:0000398">
    <property type="term" value="P:mRNA splicing, via spliceosome"/>
    <property type="evidence" value="ECO:0007669"/>
    <property type="project" value="UniProtKB-ARBA"/>
</dbReference>
<dbReference type="Gene3D" id="3.40.50.300">
    <property type="entry name" value="P-loop containing nucleotide triphosphate hydrolases"/>
    <property type="match status" value="2"/>
</dbReference>
<keyword evidence="5" id="KW-0547">Nucleotide-binding</keyword>
<evidence type="ECO:0000256" key="3">
    <source>
        <dbReference type="ARBA" id="ARBA00022664"/>
    </source>
</evidence>
<feature type="domain" description="DEAD-box RNA helicase Q" evidence="21">
    <location>
        <begin position="393"/>
        <end position="421"/>
    </location>
</feature>
<dbReference type="PANTHER" id="PTHR47958">
    <property type="entry name" value="ATP-DEPENDENT RNA HELICASE DBP3"/>
    <property type="match status" value="1"/>
</dbReference>
<dbReference type="Pfam" id="PF00270">
    <property type="entry name" value="DEAD"/>
    <property type="match status" value="1"/>
</dbReference>
<dbReference type="InterPro" id="IPR014001">
    <property type="entry name" value="Helicase_ATP-bd"/>
</dbReference>
<dbReference type="PROSITE" id="PS00039">
    <property type="entry name" value="DEAD_ATP_HELICASE"/>
    <property type="match status" value="1"/>
</dbReference>
<evidence type="ECO:0000256" key="12">
    <source>
        <dbReference type="ARBA" id="ARBA00038511"/>
    </source>
</evidence>
<comment type="function">
    <text evidence="14">Component of the 17S U2 SnRNP complex of the spliceosome, a large ribonucleoprotein complex that removes introns from transcribed pre-mRNAs. The 17S U2 SnRNP complex (1) directly participates in early spliceosome assembly and (2) mediates recognition of the intron branch site during pre-mRNA splicing by promoting the selection of the pre-mRNA branch-site adenosine, the nucleophile for the first step of splicing. Within the 17S U2 SnRNP complex, DDX46 plays essential roles during assembly of pre-spliceosome and proofreading of the branch site.</text>
</comment>
<evidence type="ECO:0000256" key="4">
    <source>
        <dbReference type="ARBA" id="ARBA00022728"/>
    </source>
</evidence>
<keyword evidence="9" id="KW-0175">Coiled coil</keyword>
<dbReference type="CDD" id="cd17953">
    <property type="entry name" value="DEADc_DDX46"/>
    <property type="match status" value="1"/>
</dbReference>
<dbReference type="InterPro" id="IPR027417">
    <property type="entry name" value="P-loop_NTPase"/>
</dbReference>
<evidence type="ECO:0000259" key="20">
    <source>
        <dbReference type="PROSITE" id="PS51194"/>
    </source>
</evidence>
<gene>
    <name evidence="22" type="ORF">BOX15_Mlig032033g1</name>
</gene>
<evidence type="ECO:0000259" key="21">
    <source>
        <dbReference type="PROSITE" id="PS51195"/>
    </source>
</evidence>
<feature type="region of interest" description="Disordered" evidence="18">
    <location>
        <begin position="78"/>
        <end position="304"/>
    </location>
</feature>
<dbReference type="EC" id="3.6.4.13" evidence="2"/>
<dbReference type="InterPro" id="IPR056149">
    <property type="entry name" value="PRP5/DDX46/KHDC4_KH"/>
</dbReference>
<dbReference type="InterPro" id="IPR011545">
    <property type="entry name" value="DEAD/DEAH_box_helicase_dom"/>
</dbReference>
<comment type="subcellular location">
    <subcellularLocation>
        <location evidence="1">Nucleus speckle</location>
    </subcellularLocation>
</comment>
<keyword evidence="8" id="KW-0067">ATP-binding</keyword>
<dbReference type="GO" id="GO:0005681">
    <property type="term" value="C:spliceosomal complex"/>
    <property type="evidence" value="ECO:0007669"/>
    <property type="project" value="UniProtKB-KW"/>
</dbReference>
<dbReference type="GO" id="GO:0003724">
    <property type="term" value="F:RNA helicase activity"/>
    <property type="evidence" value="ECO:0007669"/>
    <property type="project" value="UniProtKB-EC"/>
</dbReference>
<feature type="compositionally biased region" description="Basic and acidic residues" evidence="18">
    <location>
        <begin position="211"/>
        <end position="220"/>
    </location>
</feature>
<sequence>MSSRDRYRDRDRDRNRERDRDRDRHRRRRSGSRDRHGHSSEHKRRSRSRSPSSHLRPAVRDGLAAVATAAAAAKAAKAAAAAAESEVLRTAAATQQQQQLLPQPQLPKPQQAPRQSKFELEGAVILGDGPIDREAEARRLELEMQKRRERIERERAERERLRAEAAESALQQPLRLPSAPSGLKPPPPLRRKFGDSNGVGAGGNEESGDEALLKKAKAAEDAEDDDVDPLDAYMAQLQKAGPQKQEPKSATAAPLANSAAAGTGSGPRVTIIRATGSAAGPGSEPQSAPAGTAKSASSTRKGELMEADADGLEYSSEEEEQTLEEALMARTGSARKEKLISVDHSKIEYAPFTKAFYRECPEVAEMTPEAVAELRRELGGIQAKGRNCPKPVRDWAQAGLSSNLLNLLRHYKFDKPTPIQCQALPIALSGRDMIGIAATGSGKTLAFLLPLLVHIRAQPPLEAGEGPMAVVMTPTRELALQIFKEAKRFAKHLRLRVVCVYGGTGISEQIAELKRGCEIVVCTPGRMIDMLAANAGRVTNLRRTTFCVLDEADRMFDMGFEPQVMKIVESIRPDRQTLMFSATFPRQMEILARKVLDSPIEVVVGGRAVVCSEVQQEIILLTEDDKFFKLLELLGVYQERGGCLIFVDRQEKADELMKLLMKHAYPCLSLHGGIDQYDRDSVITAFKRGDARLLIATSVAARGLDVTGLILVVNYDCPNHYEDYVHRCGRTGRAGNKGHAVTFITRDQEKHAGDLIWALKLAQANVPANLQALWDAYVQRMEAEGKPVRSASGFTRRCKGYAFDDEESRLAKDRKKLQKASMGLQDSDDEADNIDDHIEELFAPRQRVKNVAPGAPTASSTAASTSATLTSAAASGVALSSASNTVAVSSLQSSAAPSTPAAAAAAAAAAAIAANWAAGNVGGGAAPVGSAASAVPDVAAAAAAAEQQPQNEELQRKLQLAKQRATLVNLGRQEDQQQAAATAMRGSVSLNPSSISVSSKTLANQMAERLNVRLGYRPAEETPVEAEETTVKRYEVELEINDFPQNVRWRLTSREFLGNLSELCDVGISVRGAFMPQRPPPPPTPEAAEAAERPLYLLVESLSDMNIQNAKKEITRVVKEELLRLQSSTQLNRLPGRYKVL</sequence>
<comment type="similarity">
    <text evidence="12">Belongs to the DEAD box helicase family. DDX46/PRP5 subfamily.</text>
</comment>
<keyword evidence="11" id="KW-0539">Nucleus</keyword>
<feature type="domain" description="Helicase ATP-binding" evidence="19">
    <location>
        <begin position="424"/>
        <end position="602"/>
    </location>
</feature>
<evidence type="ECO:0000256" key="16">
    <source>
        <dbReference type="ARBA" id="ARBA00050042"/>
    </source>
</evidence>
<evidence type="ECO:0000256" key="13">
    <source>
        <dbReference type="ARBA" id="ARBA00047984"/>
    </source>
</evidence>
<feature type="compositionally biased region" description="Low complexity" evidence="18">
    <location>
        <begin position="78"/>
        <end position="115"/>
    </location>
</feature>
<name>A0A267EZS5_9PLAT</name>
<evidence type="ECO:0000256" key="2">
    <source>
        <dbReference type="ARBA" id="ARBA00012552"/>
    </source>
</evidence>
<dbReference type="PROSITE" id="PS51195">
    <property type="entry name" value="Q_MOTIF"/>
    <property type="match status" value="1"/>
</dbReference>
<evidence type="ECO:0000256" key="18">
    <source>
        <dbReference type="SAM" id="MobiDB-lite"/>
    </source>
</evidence>
<dbReference type="InterPro" id="IPR014014">
    <property type="entry name" value="RNA_helicase_DEAD_Q_motif"/>
</dbReference>
<evidence type="ECO:0000256" key="14">
    <source>
        <dbReference type="ARBA" id="ARBA00049949"/>
    </source>
</evidence>
<feature type="compositionally biased region" description="Basic and acidic residues" evidence="18">
    <location>
        <begin position="1"/>
        <end position="22"/>
    </location>
</feature>
<dbReference type="InterPro" id="IPR000629">
    <property type="entry name" value="RNA-helicase_DEAD-box_CS"/>
</dbReference>
<dbReference type="SMART" id="SM00490">
    <property type="entry name" value="HELICc"/>
    <property type="match status" value="1"/>
</dbReference>
<feature type="region of interest" description="Disordered" evidence="18">
    <location>
        <begin position="1"/>
        <end position="60"/>
    </location>
</feature>
<evidence type="ECO:0000256" key="1">
    <source>
        <dbReference type="ARBA" id="ARBA00004324"/>
    </source>
</evidence>
<keyword evidence="6" id="KW-0378">Hydrolase</keyword>
<accession>A0A267EZS5</accession>
<comment type="caution">
    <text evidence="22">The sequence shown here is derived from an EMBL/GenBank/DDBJ whole genome shotgun (WGS) entry which is preliminary data.</text>
</comment>
<dbReference type="GO" id="GO:0003676">
    <property type="term" value="F:nucleic acid binding"/>
    <property type="evidence" value="ECO:0007669"/>
    <property type="project" value="InterPro"/>
</dbReference>
<feature type="short sequence motif" description="Q motif" evidence="17">
    <location>
        <begin position="393"/>
        <end position="421"/>
    </location>
</feature>
<evidence type="ECO:0000256" key="17">
    <source>
        <dbReference type="PROSITE-ProRule" id="PRU00552"/>
    </source>
</evidence>
<feature type="compositionally biased region" description="Low complexity" evidence="18">
    <location>
        <begin position="851"/>
        <end position="865"/>
    </location>
</feature>
<keyword evidence="10" id="KW-0508">mRNA splicing</keyword>
<feature type="domain" description="Helicase C-terminal" evidence="20">
    <location>
        <begin position="629"/>
        <end position="774"/>
    </location>
</feature>
<dbReference type="PROSITE" id="PS51194">
    <property type="entry name" value="HELICASE_CTER"/>
    <property type="match status" value="1"/>
</dbReference>
<dbReference type="Pfam" id="PF23469">
    <property type="entry name" value="KH_12"/>
    <property type="match status" value="1"/>
</dbReference>
<dbReference type="SMART" id="SM00487">
    <property type="entry name" value="DEXDc"/>
    <property type="match status" value="1"/>
</dbReference>
<dbReference type="SUPFAM" id="SSF52540">
    <property type="entry name" value="P-loop containing nucleoside triphosphate hydrolases"/>
    <property type="match status" value="2"/>
</dbReference>
<keyword evidence="4" id="KW-0747">Spliceosome</keyword>
<dbReference type="STRING" id="282301.A0A267EZS5"/>
<dbReference type="AlphaFoldDB" id="A0A267EZS5"/>
<dbReference type="GO" id="GO:0016787">
    <property type="term" value="F:hydrolase activity"/>
    <property type="evidence" value="ECO:0007669"/>
    <property type="project" value="UniProtKB-KW"/>
</dbReference>
<organism evidence="22 23">
    <name type="scientific">Macrostomum lignano</name>
    <dbReference type="NCBI Taxonomy" id="282301"/>
    <lineage>
        <taxon>Eukaryota</taxon>
        <taxon>Metazoa</taxon>
        <taxon>Spiralia</taxon>
        <taxon>Lophotrochozoa</taxon>
        <taxon>Platyhelminthes</taxon>
        <taxon>Rhabditophora</taxon>
        <taxon>Macrostomorpha</taxon>
        <taxon>Macrostomida</taxon>
        <taxon>Macrostomidae</taxon>
        <taxon>Macrostomum</taxon>
    </lineage>
</organism>
<dbReference type="Pfam" id="PF00271">
    <property type="entry name" value="Helicase_C"/>
    <property type="match status" value="1"/>
</dbReference>
<evidence type="ECO:0000256" key="9">
    <source>
        <dbReference type="ARBA" id="ARBA00023054"/>
    </source>
</evidence>
<keyword evidence="7" id="KW-0347">Helicase</keyword>
<keyword evidence="3" id="KW-0507">mRNA processing</keyword>
<feature type="compositionally biased region" description="Basic and acidic residues" evidence="18">
    <location>
        <begin position="130"/>
        <end position="165"/>
    </location>
</feature>
<comment type="catalytic activity">
    <reaction evidence="13">
        <text>ATP + H2O = ADP + phosphate + H(+)</text>
        <dbReference type="Rhea" id="RHEA:13065"/>
        <dbReference type="ChEBI" id="CHEBI:15377"/>
        <dbReference type="ChEBI" id="CHEBI:15378"/>
        <dbReference type="ChEBI" id="CHEBI:30616"/>
        <dbReference type="ChEBI" id="CHEBI:43474"/>
        <dbReference type="ChEBI" id="CHEBI:456216"/>
        <dbReference type="EC" id="3.6.4.13"/>
    </reaction>
</comment>
<dbReference type="InterPro" id="IPR001650">
    <property type="entry name" value="Helicase_C-like"/>
</dbReference>
<dbReference type="FunFam" id="3.40.50.300:FF:000079">
    <property type="entry name" value="probable ATP-dependent RNA helicase DDX17"/>
    <property type="match status" value="1"/>
</dbReference>
<dbReference type="FunFam" id="3.40.50.300:FF:000584">
    <property type="entry name" value="probable ATP-dependent RNA helicase DDX46"/>
    <property type="match status" value="1"/>
</dbReference>
<dbReference type="EMBL" id="NIVC01001554">
    <property type="protein sequence ID" value="PAA66494.1"/>
    <property type="molecule type" value="Genomic_DNA"/>
</dbReference>
<evidence type="ECO:0000256" key="11">
    <source>
        <dbReference type="ARBA" id="ARBA00023242"/>
    </source>
</evidence>
<feature type="compositionally biased region" description="Basic and acidic residues" evidence="18">
    <location>
        <begin position="31"/>
        <end position="40"/>
    </location>
</feature>
<dbReference type="Proteomes" id="UP000215902">
    <property type="component" value="Unassembled WGS sequence"/>
</dbReference>
<evidence type="ECO:0000256" key="15">
    <source>
        <dbReference type="ARBA" id="ARBA00050029"/>
    </source>
</evidence>
<evidence type="ECO:0000256" key="10">
    <source>
        <dbReference type="ARBA" id="ARBA00023187"/>
    </source>
</evidence>
<dbReference type="PROSITE" id="PS51192">
    <property type="entry name" value="HELICASE_ATP_BIND_1"/>
    <property type="match status" value="1"/>
</dbReference>
<dbReference type="GO" id="GO:0005524">
    <property type="term" value="F:ATP binding"/>
    <property type="evidence" value="ECO:0007669"/>
    <property type="project" value="UniProtKB-KW"/>
</dbReference>
<protein>
    <recommendedName>
        <fullName evidence="15">Probable ATP-dependent RNA helicase DDX46</fullName>
        <ecNumber evidence="2">3.6.4.13</ecNumber>
    </recommendedName>
    <alternativeName>
        <fullName evidence="16">DEAD box protein 46</fullName>
    </alternativeName>
</protein>
<dbReference type="OrthoDB" id="196131at2759"/>
<evidence type="ECO:0000259" key="19">
    <source>
        <dbReference type="PROSITE" id="PS51192"/>
    </source>
</evidence>
<evidence type="ECO:0000256" key="5">
    <source>
        <dbReference type="ARBA" id="ARBA00022741"/>
    </source>
</evidence>
<evidence type="ECO:0000256" key="7">
    <source>
        <dbReference type="ARBA" id="ARBA00022806"/>
    </source>
</evidence>
<feature type="region of interest" description="Disordered" evidence="18">
    <location>
        <begin position="845"/>
        <end position="865"/>
    </location>
</feature>